<dbReference type="SUPFAM" id="SSF52047">
    <property type="entry name" value="RNI-like"/>
    <property type="match status" value="1"/>
</dbReference>
<comment type="caution">
    <text evidence="1">The sequence shown here is derived from an EMBL/GenBank/DDBJ whole genome shotgun (WGS) entry which is preliminary data.</text>
</comment>
<dbReference type="EMBL" id="JADNYJ010000604">
    <property type="protein sequence ID" value="KAF8868546.1"/>
    <property type="molecule type" value="Genomic_DNA"/>
</dbReference>
<accession>A0A9P5N6L5</accession>
<gene>
    <name evidence="1" type="ORF">CPB84DRAFT_1807269</name>
</gene>
<dbReference type="OrthoDB" id="2269034at2759"/>
<proteinExistence type="predicted"/>
<evidence type="ECO:0000313" key="1">
    <source>
        <dbReference type="EMBL" id="KAF8868546.1"/>
    </source>
</evidence>
<reference evidence="1" key="1">
    <citation type="submission" date="2020-11" db="EMBL/GenBank/DDBJ databases">
        <authorList>
            <consortium name="DOE Joint Genome Institute"/>
            <person name="Ahrendt S."/>
            <person name="Riley R."/>
            <person name="Andreopoulos W."/>
            <person name="LaButti K."/>
            <person name="Pangilinan J."/>
            <person name="Ruiz-duenas F.J."/>
            <person name="Barrasa J.M."/>
            <person name="Sanchez-Garcia M."/>
            <person name="Camarero S."/>
            <person name="Miyauchi S."/>
            <person name="Serrano A."/>
            <person name="Linde D."/>
            <person name="Babiker R."/>
            <person name="Drula E."/>
            <person name="Ayuso-Fernandez I."/>
            <person name="Pacheco R."/>
            <person name="Padilla G."/>
            <person name="Ferreira P."/>
            <person name="Barriuso J."/>
            <person name="Kellner H."/>
            <person name="Castanera R."/>
            <person name="Alfaro M."/>
            <person name="Ramirez L."/>
            <person name="Pisabarro A.G."/>
            <person name="Kuo A."/>
            <person name="Tritt A."/>
            <person name="Lipzen A."/>
            <person name="He G."/>
            <person name="Yan M."/>
            <person name="Ng V."/>
            <person name="Cullen D."/>
            <person name="Martin F."/>
            <person name="Rosso M.-N."/>
            <person name="Henrissat B."/>
            <person name="Hibbett D."/>
            <person name="Martinez A.T."/>
            <person name="Grigoriev I.V."/>
        </authorList>
    </citation>
    <scope>NUCLEOTIDE SEQUENCE</scope>
    <source>
        <strain evidence="1">AH 44721</strain>
    </source>
</reference>
<protein>
    <recommendedName>
        <fullName evidence="3">F-box domain-containing protein</fullName>
    </recommendedName>
</protein>
<evidence type="ECO:0000313" key="2">
    <source>
        <dbReference type="Proteomes" id="UP000724874"/>
    </source>
</evidence>
<keyword evidence="2" id="KW-1185">Reference proteome</keyword>
<sequence length="462" mass="52227">MQPHSHPNPVDNLGHPELAREICLSSDADCCNVCTRLDHLDEEIARAQAIVQDLLRQRDGFRSQLNQVHPSIVHRFPVEVASTIFEVYASNADGKESPFTLGAVCQRWRDIAWSTPKIWATLTLSGLRARRALSETRVQLVDDWLGRSARQPLFITLHFSSLNDDRPQFHRLIDVINQHCDHWYSLDLQLPSVLLIRFNDAACDSSTLYKLSMWRSSFSGPDLTIGTLRRIAPRILCMHSISLDIGAINWTHITHLTLGVLSVDETLQIFRMSPSLYECRFDSIYLREAGSQTESQIPIVHAILESLHIRFSFSDPRAAECFFNNVTLPTLKYLDVHGSGDEYHGCILVPFLMRSSNGLQNLLIDEDNYPGEDLVRIARLTPSLERLCIRQLDLFYDALTSHLPDPDSPLSATVDPLLPSLRIFEWIGDGSSLGKFKDQIQFSFTVGLDNCLHDDRGPAISS</sequence>
<organism evidence="1 2">
    <name type="scientific">Gymnopilus junonius</name>
    <name type="common">Spectacular rustgill mushroom</name>
    <name type="synonym">Gymnopilus spectabilis subsp. junonius</name>
    <dbReference type="NCBI Taxonomy" id="109634"/>
    <lineage>
        <taxon>Eukaryota</taxon>
        <taxon>Fungi</taxon>
        <taxon>Dikarya</taxon>
        <taxon>Basidiomycota</taxon>
        <taxon>Agaricomycotina</taxon>
        <taxon>Agaricomycetes</taxon>
        <taxon>Agaricomycetidae</taxon>
        <taxon>Agaricales</taxon>
        <taxon>Agaricineae</taxon>
        <taxon>Hymenogastraceae</taxon>
        <taxon>Gymnopilus</taxon>
    </lineage>
</organism>
<name>A0A9P5N6L5_GYMJU</name>
<dbReference type="AlphaFoldDB" id="A0A9P5N6L5"/>
<dbReference type="Proteomes" id="UP000724874">
    <property type="component" value="Unassembled WGS sequence"/>
</dbReference>
<evidence type="ECO:0008006" key="3">
    <source>
        <dbReference type="Google" id="ProtNLM"/>
    </source>
</evidence>